<dbReference type="SFLD" id="SFLDG01212">
    <property type="entry name" value="Phytoene_synthase_like"/>
    <property type="match status" value="1"/>
</dbReference>
<dbReference type="GO" id="GO:0051996">
    <property type="term" value="F:squalene synthase [NAD(P)H] activity"/>
    <property type="evidence" value="ECO:0007669"/>
    <property type="project" value="InterPro"/>
</dbReference>
<dbReference type="PANTHER" id="PTHR31480">
    <property type="entry name" value="BIFUNCTIONAL LYCOPENE CYCLASE/PHYTOENE SYNTHASE"/>
    <property type="match status" value="1"/>
</dbReference>
<dbReference type="Gene3D" id="1.10.600.10">
    <property type="entry name" value="Farnesyl Diphosphate Synthase"/>
    <property type="match status" value="1"/>
</dbReference>
<dbReference type="Pfam" id="PF00494">
    <property type="entry name" value="SQS_PSY"/>
    <property type="match status" value="1"/>
</dbReference>
<dbReference type="InterPro" id="IPR033904">
    <property type="entry name" value="Trans_IPPS_HH"/>
</dbReference>
<dbReference type="InterPro" id="IPR008949">
    <property type="entry name" value="Isoprenoid_synthase_dom_sf"/>
</dbReference>
<name>A0AAV3TAV3_9EURY</name>
<dbReference type="GO" id="GO:0004311">
    <property type="term" value="F:geranylgeranyl diphosphate synthase activity"/>
    <property type="evidence" value="ECO:0007669"/>
    <property type="project" value="InterPro"/>
</dbReference>
<comment type="caution">
    <text evidence="5">The sequence shown here is derived from an EMBL/GenBank/DDBJ whole genome shotgun (WGS) entry which is preliminary data.</text>
</comment>
<keyword evidence="2" id="KW-0808">Transferase</keyword>
<sequence length="318" mass="36127">MVDESQIERSKAIQRRTGRTFHVATRFLPERVRYPTYVLYAFFRVADEIVDDAEGVPPEEQAAELESLRAQALGEAEPDGPVLAAFREIADEHGISDEEIDTFLDAMKSDIVTSRYETYEDLEAYMRGSASAVGVMMTEVMDPERPEDAVPHAVALGEAFQMTNFIRDVREDVIDRDRIYLPEETLRNNGVEPEQIERLEFSPGVADAVRDELRRTEQLYREGVAGIEYLPEDCQFPVVLSAVLYADHHRLIRACEYDVVNNEPSLSTARKLWLAARTRWHWQWNKDPEAVFRRASAVSPPERPGSDRGAVDGVPTPD</sequence>
<evidence type="ECO:0000313" key="5">
    <source>
        <dbReference type="EMBL" id="GAA0673467.1"/>
    </source>
</evidence>
<keyword evidence="6" id="KW-1185">Reference proteome</keyword>
<dbReference type="InterPro" id="IPR044843">
    <property type="entry name" value="Trans_IPPS_bact-type"/>
</dbReference>
<dbReference type="RefSeq" id="WP_343773919.1">
    <property type="nucleotide sequence ID" value="NZ_BAAADV010000003.1"/>
</dbReference>
<dbReference type="PROSITE" id="PS01045">
    <property type="entry name" value="SQUALEN_PHYTOEN_SYN_2"/>
    <property type="match status" value="1"/>
</dbReference>
<dbReference type="InterPro" id="IPR019845">
    <property type="entry name" value="Squalene/phytoene_synthase_CS"/>
</dbReference>
<dbReference type="EMBL" id="BAAADV010000003">
    <property type="protein sequence ID" value="GAA0673467.1"/>
    <property type="molecule type" value="Genomic_DNA"/>
</dbReference>
<feature type="region of interest" description="Disordered" evidence="4">
    <location>
        <begin position="295"/>
        <end position="318"/>
    </location>
</feature>
<reference evidence="5 6" key="1">
    <citation type="journal article" date="2019" name="Int. J. Syst. Evol. Microbiol.">
        <title>The Global Catalogue of Microorganisms (GCM) 10K type strain sequencing project: providing services to taxonomists for standard genome sequencing and annotation.</title>
        <authorList>
            <consortium name="The Broad Institute Genomics Platform"/>
            <consortium name="The Broad Institute Genome Sequencing Center for Infectious Disease"/>
            <person name="Wu L."/>
            <person name="Ma J."/>
        </authorList>
    </citation>
    <scope>NUCLEOTIDE SEQUENCE [LARGE SCALE GENOMIC DNA]</scope>
    <source>
        <strain evidence="5 6">JCM 16328</strain>
    </source>
</reference>
<protein>
    <submittedName>
        <fullName evidence="5">Phytoene/squalene synthase family protein</fullName>
    </submittedName>
</protein>
<dbReference type="SFLD" id="SFLDG01018">
    <property type="entry name" value="Squalene/Phytoene_Synthase_Lik"/>
    <property type="match status" value="1"/>
</dbReference>
<dbReference type="PROSITE" id="PS01044">
    <property type="entry name" value="SQUALEN_PHYTOEN_SYN_1"/>
    <property type="match status" value="1"/>
</dbReference>
<dbReference type="FunFam" id="1.10.600.10:FF:000020">
    <property type="entry name" value="Phytoene synthase"/>
    <property type="match status" value="1"/>
</dbReference>
<comment type="pathway">
    <text evidence="1">Carotenoid biosynthesis; phytoene biosynthesis.</text>
</comment>
<dbReference type="CDD" id="cd00683">
    <property type="entry name" value="Trans_IPPS_HH"/>
    <property type="match status" value="1"/>
</dbReference>
<evidence type="ECO:0000256" key="3">
    <source>
        <dbReference type="ARBA" id="ARBA00022746"/>
    </source>
</evidence>
<evidence type="ECO:0000256" key="1">
    <source>
        <dbReference type="ARBA" id="ARBA00004684"/>
    </source>
</evidence>
<dbReference type="AlphaFoldDB" id="A0AAV3TAV3"/>
<dbReference type="InterPro" id="IPR002060">
    <property type="entry name" value="Squ/phyt_synthse"/>
</dbReference>
<evidence type="ECO:0000256" key="4">
    <source>
        <dbReference type="SAM" id="MobiDB-lite"/>
    </source>
</evidence>
<dbReference type="GO" id="GO:0016117">
    <property type="term" value="P:carotenoid biosynthetic process"/>
    <property type="evidence" value="ECO:0007669"/>
    <property type="project" value="UniProtKB-KW"/>
</dbReference>
<dbReference type="Proteomes" id="UP001500420">
    <property type="component" value="Unassembled WGS sequence"/>
</dbReference>
<dbReference type="SFLD" id="SFLDS00005">
    <property type="entry name" value="Isoprenoid_Synthase_Type_I"/>
    <property type="match status" value="1"/>
</dbReference>
<keyword evidence="3" id="KW-0125">Carotenoid biosynthesis</keyword>
<gene>
    <name evidence="5" type="ORF">GCM10009020_20620</name>
</gene>
<proteinExistence type="predicted"/>
<accession>A0AAV3TAV3</accession>
<dbReference type="SUPFAM" id="SSF48576">
    <property type="entry name" value="Terpenoid synthases"/>
    <property type="match status" value="1"/>
</dbReference>
<organism evidence="5 6">
    <name type="scientific">Natronoarchaeum mannanilyticum</name>
    <dbReference type="NCBI Taxonomy" id="926360"/>
    <lineage>
        <taxon>Archaea</taxon>
        <taxon>Methanobacteriati</taxon>
        <taxon>Methanobacteriota</taxon>
        <taxon>Stenosarchaea group</taxon>
        <taxon>Halobacteria</taxon>
        <taxon>Halobacteriales</taxon>
        <taxon>Natronoarchaeaceae</taxon>
    </lineage>
</organism>
<evidence type="ECO:0000313" key="6">
    <source>
        <dbReference type="Proteomes" id="UP001500420"/>
    </source>
</evidence>
<evidence type="ECO:0000256" key="2">
    <source>
        <dbReference type="ARBA" id="ARBA00022679"/>
    </source>
</evidence>